<dbReference type="Pfam" id="PF12833">
    <property type="entry name" value="HTH_18"/>
    <property type="match status" value="1"/>
</dbReference>
<dbReference type="PANTHER" id="PTHR43280:SF32">
    <property type="entry name" value="TRANSCRIPTIONAL REGULATORY PROTEIN"/>
    <property type="match status" value="1"/>
</dbReference>
<evidence type="ECO:0000256" key="4">
    <source>
        <dbReference type="SAM" id="MobiDB-lite"/>
    </source>
</evidence>
<evidence type="ECO:0000313" key="6">
    <source>
        <dbReference type="EMBL" id="MBO4205765.1"/>
    </source>
</evidence>
<keyword evidence="2" id="KW-0238">DNA-binding</keyword>
<keyword evidence="3" id="KW-0804">Transcription</keyword>
<dbReference type="InterPro" id="IPR018062">
    <property type="entry name" value="HTH_AraC-typ_CS"/>
</dbReference>
<accession>A0ABS3VMK5</accession>
<dbReference type="SMART" id="SM00342">
    <property type="entry name" value="HTH_ARAC"/>
    <property type="match status" value="1"/>
</dbReference>
<name>A0ABS3VMK5_MICEH</name>
<dbReference type="PROSITE" id="PS01124">
    <property type="entry name" value="HTH_ARAC_FAMILY_2"/>
    <property type="match status" value="1"/>
</dbReference>
<feature type="region of interest" description="Disordered" evidence="4">
    <location>
        <begin position="267"/>
        <end position="290"/>
    </location>
</feature>
<evidence type="ECO:0000259" key="5">
    <source>
        <dbReference type="PROSITE" id="PS01124"/>
    </source>
</evidence>
<feature type="region of interest" description="Disordered" evidence="4">
    <location>
        <begin position="89"/>
        <end position="112"/>
    </location>
</feature>
<sequence>MDEPAITPARAGTEIQAVALGGLSPDPSWRRPILAQHQLLILITTGHGTAQVDFRDHPCRPGAVLRIHPGQAFRCTGAGLDGVGVRWTGDLPDDPDGAPTAPPGQPAHWQPDGADGEAVVAGINRLVADCRRYPDDVRGHLLVRHQLTAVLLRLALLAGPARTGGAAELATFRRLWAEVERRHPETRRVEDYATTLGCSVRTLTRACLAVTGTSAKQVIDQRVALAAMRLLAATDEPIAAVGRRLGFPEPTNFGRFFVREVGRSPGAFRSGRQESAGSGTRAPVGSTSPA</sequence>
<evidence type="ECO:0000256" key="3">
    <source>
        <dbReference type="ARBA" id="ARBA00023163"/>
    </source>
</evidence>
<proteinExistence type="predicted"/>
<dbReference type="RefSeq" id="WP_208812061.1">
    <property type="nucleotide sequence ID" value="NZ_WVUH01000036.1"/>
</dbReference>
<evidence type="ECO:0000256" key="1">
    <source>
        <dbReference type="ARBA" id="ARBA00023015"/>
    </source>
</evidence>
<evidence type="ECO:0000313" key="7">
    <source>
        <dbReference type="Proteomes" id="UP000823521"/>
    </source>
</evidence>
<dbReference type="InterPro" id="IPR037923">
    <property type="entry name" value="HTH-like"/>
</dbReference>
<evidence type="ECO:0000256" key="2">
    <source>
        <dbReference type="ARBA" id="ARBA00023125"/>
    </source>
</evidence>
<organism evidence="6 7">
    <name type="scientific">Micromonospora echinofusca</name>
    <dbReference type="NCBI Taxonomy" id="47858"/>
    <lineage>
        <taxon>Bacteria</taxon>
        <taxon>Bacillati</taxon>
        <taxon>Actinomycetota</taxon>
        <taxon>Actinomycetes</taxon>
        <taxon>Micromonosporales</taxon>
        <taxon>Micromonosporaceae</taxon>
        <taxon>Micromonospora</taxon>
    </lineage>
</organism>
<dbReference type="PANTHER" id="PTHR43280">
    <property type="entry name" value="ARAC-FAMILY TRANSCRIPTIONAL REGULATOR"/>
    <property type="match status" value="1"/>
</dbReference>
<reference evidence="6 7" key="1">
    <citation type="submission" date="2019-12" db="EMBL/GenBank/DDBJ databases">
        <title>Whole genome sequencing of endophytic Actinobacterium Micromonospora sp. MPMI6T.</title>
        <authorList>
            <person name="Evv R."/>
            <person name="Podile A.R."/>
        </authorList>
    </citation>
    <scope>NUCLEOTIDE SEQUENCE [LARGE SCALE GENOMIC DNA]</scope>
    <source>
        <strain evidence="6 7">MPMI6</strain>
    </source>
</reference>
<dbReference type="InterPro" id="IPR018060">
    <property type="entry name" value="HTH_AraC"/>
</dbReference>
<dbReference type="Proteomes" id="UP000823521">
    <property type="component" value="Unassembled WGS sequence"/>
</dbReference>
<dbReference type="EMBL" id="WVUH01000036">
    <property type="protein sequence ID" value="MBO4205765.1"/>
    <property type="molecule type" value="Genomic_DNA"/>
</dbReference>
<keyword evidence="7" id="KW-1185">Reference proteome</keyword>
<dbReference type="SUPFAM" id="SSF51215">
    <property type="entry name" value="Regulatory protein AraC"/>
    <property type="match status" value="1"/>
</dbReference>
<comment type="caution">
    <text evidence="6">The sequence shown here is derived from an EMBL/GenBank/DDBJ whole genome shotgun (WGS) entry which is preliminary data.</text>
</comment>
<dbReference type="PROSITE" id="PS00041">
    <property type="entry name" value="HTH_ARAC_FAMILY_1"/>
    <property type="match status" value="1"/>
</dbReference>
<gene>
    <name evidence="6" type="ORF">GSF22_07055</name>
</gene>
<dbReference type="SUPFAM" id="SSF46689">
    <property type="entry name" value="Homeodomain-like"/>
    <property type="match status" value="1"/>
</dbReference>
<dbReference type="InterPro" id="IPR009057">
    <property type="entry name" value="Homeodomain-like_sf"/>
</dbReference>
<dbReference type="Gene3D" id="1.10.10.60">
    <property type="entry name" value="Homeodomain-like"/>
    <property type="match status" value="1"/>
</dbReference>
<protein>
    <submittedName>
        <fullName evidence="6">Helix-turn-helix domain-containing protein</fullName>
    </submittedName>
</protein>
<keyword evidence="1" id="KW-0805">Transcription regulation</keyword>
<feature type="domain" description="HTH araC/xylS-type" evidence="5">
    <location>
        <begin position="173"/>
        <end position="271"/>
    </location>
</feature>